<feature type="domain" description="Aminotransferase class I/classII large" evidence="7">
    <location>
        <begin position="38"/>
        <end position="382"/>
    </location>
</feature>
<dbReference type="Pfam" id="PF00155">
    <property type="entry name" value="Aminotran_1_2"/>
    <property type="match status" value="1"/>
</dbReference>
<dbReference type="InterPro" id="IPR015422">
    <property type="entry name" value="PyrdxlP-dep_Trfase_small"/>
</dbReference>
<protein>
    <submittedName>
        <fullName evidence="8">Aminotransferase</fullName>
    </submittedName>
</protein>
<evidence type="ECO:0000256" key="1">
    <source>
        <dbReference type="ARBA" id="ARBA00001933"/>
    </source>
</evidence>
<organism evidence="8 9">
    <name type="scientific">Lacticaseibacillus paracasei NRIC 0644</name>
    <dbReference type="NCBI Taxonomy" id="1435038"/>
    <lineage>
        <taxon>Bacteria</taxon>
        <taxon>Bacillati</taxon>
        <taxon>Bacillota</taxon>
        <taxon>Bacilli</taxon>
        <taxon>Lactobacillales</taxon>
        <taxon>Lactobacillaceae</taxon>
        <taxon>Lacticaseibacillus</taxon>
    </lineage>
</organism>
<gene>
    <name evidence="8" type="ORF">LC0644_2005</name>
</gene>
<accession>A0A0C9PR01</accession>
<reference evidence="9" key="1">
    <citation type="submission" date="2014-05" db="EMBL/GenBank/DDBJ databases">
        <title>Whole genome sequencing of Lactobacillus casei NRIC0644.</title>
        <authorList>
            <person name="Atarashi H."/>
            <person name="Yoshida Y."/>
            <person name="Fujimura S."/>
            <person name="Tanaka N."/>
            <person name="Shiwa Y."/>
            <person name="Yoshikawa H."/>
            <person name="Okada S."/>
            <person name="Nakagawa J."/>
        </authorList>
    </citation>
    <scope>NUCLEOTIDE SEQUENCE [LARGE SCALE GENOMIC DNA]</scope>
    <source>
        <strain evidence="9">NRIC0644</strain>
    </source>
</reference>
<evidence type="ECO:0000256" key="3">
    <source>
        <dbReference type="ARBA" id="ARBA00011738"/>
    </source>
</evidence>
<dbReference type="GeneID" id="57091215"/>
<dbReference type="EMBL" id="BAYM01000157">
    <property type="protein sequence ID" value="GAN37416.1"/>
    <property type="molecule type" value="Genomic_DNA"/>
</dbReference>
<comment type="caution">
    <text evidence="8">The sequence shown here is derived from an EMBL/GenBank/DDBJ whole genome shotgun (WGS) entry which is preliminary data.</text>
</comment>
<sequence>MKFATRTQKTGHSGLEDLFAASGPNVISFAGGYPDRDLFPTKQLNQAFSQNFTSGDRELLQYASTEGYEPLRAKIAARLQTTGMQVDADDIMMTQGAQQGIDLVARLMLDPGDGLVVEAPTYLGALAAFNAYQPTYYEVPMQADGMDINALQRILMSRKVKFIYTVPDFQNPTGVVMSLAKRQAIIRLANQYDVMILEDNPYRDLRYTGKALPTIKSLDTEGRVIYLGSFSKILSPSLRMGWLVAAPNLLKELLALKGGSDLESSNLVMHGINTYMENNDLDAHIREIQDCYREKKNAMVAAMKRYLPEEAHFTNPDGGFFIWLTMPAGFDMGAFMKEHLLPEANISYVPSTNLYATAALSNGARLNFTGPSLAQIDTGMKALGAALKVALQHNLVAEQA</sequence>
<dbReference type="InterPro" id="IPR050859">
    <property type="entry name" value="Class-I_PLP-dep_aminotransf"/>
</dbReference>
<dbReference type="RefSeq" id="WP_003567842.1">
    <property type="nucleotide sequence ID" value="NZ_BAYM01000157.1"/>
</dbReference>
<comment type="similarity">
    <text evidence="2">Belongs to the class-I pyridoxal-phosphate-dependent aminotransferase family.</text>
</comment>
<evidence type="ECO:0000256" key="5">
    <source>
        <dbReference type="ARBA" id="ARBA00022679"/>
    </source>
</evidence>
<dbReference type="SUPFAM" id="SSF53383">
    <property type="entry name" value="PLP-dependent transferases"/>
    <property type="match status" value="1"/>
</dbReference>
<evidence type="ECO:0000259" key="7">
    <source>
        <dbReference type="Pfam" id="PF00155"/>
    </source>
</evidence>
<comment type="subunit">
    <text evidence="3">Homodimer.</text>
</comment>
<dbReference type="InterPro" id="IPR015424">
    <property type="entry name" value="PyrdxlP-dep_Trfase"/>
</dbReference>
<dbReference type="Gene3D" id="3.40.640.10">
    <property type="entry name" value="Type I PLP-dependent aspartate aminotransferase-like (Major domain)"/>
    <property type="match status" value="1"/>
</dbReference>
<proteinExistence type="inferred from homology"/>
<dbReference type="GO" id="GO:0008483">
    <property type="term" value="F:transaminase activity"/>
    <property type="evidence" value="ECO:0007669"/>
    <property type="project" value="UniProtKB-KW"/>
</dbReference>
<dbReference type="Proteomes" id="UP000032552">
    <property type="component" value="Unassembled WGS sequence"/>
</dbReference>
<evidence type="ECO:0000256" key="4">
    <source>
        <dbReference type="ARBA" id="ARBA00022576"/>
    </source>
</evidence>
<keyword evidence="6" id="KW-0663">Pyridoxal phosphate</keyword>
<dbReference type="FunFam" id="3.40.640.10:FF:000053">
    <property type="entry name" value="Aminotransferase, class I"/>
    <property type="match status" value="1"/>
</dbReference>
<keyword evidence="5 8" id="KW-0808">Transferase</keyword>
<evidence type="ECO:0000313" key="8">
    <source>
        <dbReference type="EMBL" id="GAN37416.1"/>
    </source>
</evidence>
<comment type="cofactor">
    <cofactor evidence="1">
        <name>pyridoxal 5'-phosphate</name>
        <dbReference type="ChEBI" id="CHEBI:597326"/>
    </cofactor>
</comment>
<dbReference type="InterPro" id="IPR015421">
    <property type="entry name" value="PyrdxlP-dep_Trfase_major"/>
</dbReference>
<dbReference type="GO" id="GO:1901605">
    <property type="term" value="P:alpha-amino acid metabolic process"/>
    <property type="evidence" value="ECO:0007669"/>
    <property type="project" value="TreeGrafter"/>
</dbReference>
<dbReference type="AlphaFoldDB" id="A0A0C9PR01"/>
<evidence type="ECO:0000256" key="2">
    <source>
        <dbReference type="ARBA" id="ARBA00007441"/>
    </source>
</evidence>
<evidence type="ECO:0000256" key="6">
    <source>
        <dbReference type="ARBA" id="ARBA00022898"/>
    </source>
</evidence>
<dbReference type="InterPro" id="IPR004839">
    <property type="entry name" value="Aminotransferase_I/II_large"/>
</dbReference>
<keyword evidence="4 8" id="KW-0032">Aminotransferase</keyword>
<evidence type="ECO:0000313" key="9">
    <source>
        <dbReference type="Proteomes" id="UP000032552"/>
    </source>
</evidence>
<dbReference type="PANTHER" id="PTHR42790">
    <property type="entry name" value="AMINOTRANSFERASE"/>
    <property type="match status" value="1"/>
</dbReference>
<dbReference type="GO" id="GO:0030170">
    <property type="term" value="F:pyridoxal phosphate binding"/>
    <property type="evidence" value="ECO:0007669"/>
    <property type="project" value="InterPro"/>
</dbReference>
<name>A0A0C9PR01_LACPA</name>
<dbReference type="CDD" id="cd00609">
    <property type="entry name" value="AAT_like"/>
    <property type="match status" value="1"/>
</dbReference>
<dbReference type="PANTHER" id="PTHR42790:SF19">
    <property type="entry name" value="KYNURENINE_ALPHA-AMINOADIPATE AMINOTRANSFERASE, MITOCHONDRIAL"/>
    <property type="match status" value="1"/>
</dbReference>
<dbReference type="Gene3D" id="3.90.1150.10">
    <property type="entry name" value="Aspartate Aminotransferase, domain 1"/>
    <property type="match status" value="1"/>
</dbReference>